<dbReference type="GO" id="GO:0003682">
    <property type="term" value="F:chromatin binding"/>
    <property type="evidence" value="ECO:0007669"/>
    <property type="project" value="TreeGrafter"/>
</dbReference>
<organism evidence="2 3">
    <name type="scientific">Hucho hucho</name>
    <name type="common">huchen</name>
    <dbReference type="NCBI Taxonomy" id="62062"/>
    <lineage>
        <taxon>Eukaryota</taxon>
        <taxon>Metazoa</taxon>
        <taxon>Chordata</taxon>
        <taxon>Craniata</taxon>
        <taxon>Vertebrata</taxon>
        <taxon>Euteleostomi</taxon>
        <taxon>Actinopterygii</taxon>
        <taxon>Neopterygii</taxon>
        <taxon>Teleostei</taxon>
        <taxon>Protacanthopterygii</taxon>
        <taxon>Salmoniformes</taxon>
        <taxon>Salmonidae</taxon>
        <taxon>Salmoninae</taxon>
        <taxon>Hucho</taxon>
    </lineage>
</organism>
<dbReference type="Gene3D" id="1.10.150.20">
    <property type="entry name" value="5' to 3' exonuclease, C-terminal subdomain"/>
    <property type="match status" value="1"/>
</dbReference>
<keyword evidence="3" id="KW-1185">Reference proteome</keyword>
<dbReference type="STRING" id="62062.ENSHHUP00000071229"/>
<protein>
    <recommendedName>
        <fullName evidence="1">Fanconi anemia core complex-associated protein 24 pseudonuclease domain-containing protein</fullName>
    </recommendedName>
</protein>
<accession>A0A4W5QFH8</accession>
<dbReference type="InterPro" id="IPR010994">
    <property type="entry name" value="RuvA_2-like"/>
</dbReference>
<dbReference type="CDD" id="cd09897">
    <property type="entry name" value="H3TH_FEN1-XPG-like"/>
    <property type="match status" value="1"/>
</dbReference>
<dbReference type="PANTHER" id="PTHR31786">
    <property type="entry name" value="FANCONI ANEMIA CORE COMPLEX-ASSOCIATED PROTEIN 24"/>
    <property type="match status" value="1"/>
</dbReference>
<reference evidence="3" key="1">
    <citation type="submission" date="2018-06" db="EMBL/GenBank/DDBJ databases">
        <title>Genome assembly of Danube salmon.</title>
        <authorList>
            <person name="Macqueen D.J."/>
            <person name="Gundappa M.K."/>
        </authorList>
    </citation>
    <scope>NUCLEOTIDE SEQUENCE [LARGE SCALE GENOMIC DNA]</scope>
</reference>
<reference evidence="2" key="2">
    <citation type="submission" date="2025-08" db="UniProtKB">
        <authorList>
            <consortium name="Ensembl"/>
        </authorList>
    </citation>
    <scope>IDENTIFICATION</scope>
</reference>
<dbReference type="Ensembl" id="ENSHHUT00000073601.1">
    <property type="protein sequence ID" value="ENSHHUP00000071229.1"/>
    <property type="gene ID" value="ENSHHUG00000041869.1"/>
</dbReference>
<evidence type="ECO:0000259" key="1">
    <source>
        <dbReference type="Pfam" id="PF17949"/>
    </source>
</evidence>
<name>A0A4W5QFH8_9TELE</name>
<dbReference type="Pfam" id="PF17949">
    <property type="entry name" value="PND"/>
    <property type="match status" value="1"/>
</dbReference>
<dbReference type="PANTHER" id="PTHR31786:SF2">
    <property type="entry name" value="FANCONI ANEMIA CORE COMPLEX-ASSOCIATED PROTEIN 24"/>
    <property type="match status" value="1"/>
</dbReference>
<proteinExistence type="predicted"/>
<evidence type="ECO:0000313" key="2">
    <source>
        <dbReference type="Ensembl" id="ENSHHUP00000071229.1"/>
    </source>
</evidence>
<sequence>MSLKLTLWLGNHYKRELVRFRNAIRSLQGIVVVETRLSEQYFSAMQKFGEQCVSAARPLVMSLVQQIPGVGKVKAMALLQHYTSIHQLCRNSRTGAHRGTFLAQQSKAFFPSHSQDCLFIPF</sequence>
<dbReference type="AlphaFoldDB" id="A0A4W5QFH8"/>
<dbReference type="GO" id="GO:0036297">
    <property type="term" value="P:interstrand cross-link repair"/>
    <property type="evidence" value="ECO:0007669"/>
    <property type="project" value="InterPro"/>
</dbReference>
<evidence type="ECO:0000313" key="3">
    <source>
        <dbReference type="Proteomes" id="UP000314982"/>
    </source>
</evidence>
<dbReference type="SUPFAM" id="SSF47781">
    <property type="entry name" value="RuvA domain 2-like"/>
    <property type="match status" value="1"/>
</dbReference>
<dbReference type="Proteomes" id="UP000314982">
    <property type="component" value="Unassembled WGS sequence"/>
</dbReference>
<dbReference type="InterPro" id="IPR026985">
    <property type="entry name" value="FAAP24"/>
</dbReference>
<dbReference type="GO" id="GO:0043240">
    <property type="term" value="C:Fanconi anaemia nuclear complex"/>
    <property type="evidence" value="ECO:0007669"/>
    <property type="project" value="InterPro"/>
</dbReference>
<dbReference type="InterPro" id="IPR040646">
    <property type="entry name" value="PND"/>
</dbReference>
<reference evidence="2" key="3">
    <citation type="submission" date="2025-09" db="UniProtKB">
        <authorList>
            <consortium name="Ensembl"/>
        </authorList>
    </citation>
    <scope>IDENTIFICATION</scope>
</reference>
<dbReference type="Gene3D" id="3.40.50.10130">
    <property type="match status" value="1"/>
</dbReference>
<feature type="domain" description="Fanconi anemia core complex-associated protein 24 pseudonuclease" evidence="1">
    <location>
        <begin position="10"/>
        <end position="48"/>
    </location>
</feature>